<dbReference type="Gene3D" id="3.10.129.10">
    <property type="entry name" value="Hotdog Thioesterase"/>
    <property type="match status" value="1"/>
</dbReference>
<dbReference type="GO" id="GO:0009062">
    <property type="term" value="P:fatty acid catabolic process"/>
    <property type="evidence" value="ECO:0007669"/>
    <property type="project" value="TreeGrafter"/>
</dbReference>
<dbReference type="GO" id="GO:0005829">
    <property type="term" value="C:cytosol"/>
    <property type="evidence" value="ECO:0007669"/>
    <property type="project" value="TreeGrafter"/>
</dbReference>
<dbReference type="EMBL" id="AP018052">
    <property type="protein sequence ID" value="BAZ94238.1"/>
    <property type="molecule type" value="Genomic_DNA"/>
</dbReference>
<dbReference type="RefSeq" id="WP_096366354.1">
    <property type="nucleotide sequence ID" value="NZ_AP018052.1"/>
</dbReference>
<dbReference type="InterPro" id="IPR029069">
    <property type="entry name" value="HotDog_dom_sf"/>
</dbReference>
<dbReference type="AlphaFoldDB" id="A0A1Z4VSB5"/>
<dbReference type="SUPFAM" id="SSF54637">
    <property type="entry name" value="Thioesterase/thiol ester dehydrase-isomerase"/>
    <property type="match status" value="1"/>
</dbReference>
<keyword evidence="6" id="KW-1185">Reference proteome</keyword>
<dbReference type="KEGG" id="ttc:FOKN1_1852"/>
<comment type="similarity">
    <text evidence="1">Belongs to the acyl coenzyme A hydrolase family.</text>
</comment>
<dbReference type="InterPro" id="IPR006683">
    <property type="entry name" value="Thioestr_dom"/>
</dbReference>
<evidence type="ECO:0000313" key="5">
    <source>
        <dbReference type="EMBL" id="BAZ94238.1"/>
    </source>
</evidence>
<dbReference type="CDD" id="cd03442">
    <property type="entry name" value="BFIT_BACH"/>
    <property type="match status" value="1"/>
</dbReference>
<dbReference type="GO" id="GO:0006637">
    <property type="term" value="P:acyl-CoA metabolic process"/>
    <property type="evidence" value="ECO:0007669"/>
    <property type="project" value="TreeGrafter"/>
</dbReference>
<evidence type="ECO:0000256" key="1">
    <source>
        <dbReference type="ARBA" id="ARBA00010458"/>
    </source>
</evidence>
<evidence type="ECO:0000256" key="3">
    <source>
        <dbReference type="PROSITE-ProRule" id="PRU01106"/>
    </source>
</evidence>
<dbReference type="PROSITE" id="PS51770">
    <property type="entry name" value="HOTDOG_ACOT"/>
    <property type="match status" value="1"/>
</dbReference>
<sequence>MNDSDADDRQPALRLVASPQDTNAAGDIFGGWIMAQVDVAGSIAAYRRAGGRVATVAVDSLQFHQPVLVGDLVSCYAEVMKVGTTSITVHVEVVVERDSRAGIARLKVTEANLVYVALDNDGKPRPV</sequence>
<dbReference type="NCBIfam" id="TIGR00369">
    <property type="entry name" value="unchar_dom_1"/>
    <property type="match status" value="1"/>
</dbReference>
<evidence type="ECO:0000313" key="6">
    <source>
        <dbReference type="Proteomes" id="UP000218765"/>
    </source>
</evidence>
<gene>
    <name evidence="5" type="ORF">FOKN1_1852</name>
</gene>
<dbReference type="InterPro" id="IPR040170">
    <property type="entry name" value="Cytosol_ACT"/>
</dbReference>
<dbReference type="InterPro" id="IPR033120">
    <property type="entry name" value="HOTDOG_ACOT"/>
</dbReference>
<evidence type="ECO:0000256" key="2">
    <source>
        <dbReference type="ARBA" id="ARBA00022801"/>
    </source>
</evidence>
<dbReference type="OrthoDB" id="9801856at2"/>
<evidence type="ECO:0000259" key="4">
    <source>
        <dbReference type="PROSITE" id="PS51770"/>
    </source>
</evidence>
<dbReference type="Pfam" id="PF03061">
    <property type="entry name" value="4HBT"/>
    <property type="match status" value="1"/>
</dbReference>
<dbReference type="Proteomes" id="UP000218765">
    <property type="component" value="Chromosome"/>
</dbReference>
<feature type="domain" description="HotDog ACOT-type" evidence="4">
    <location>
        <begin position="7"/>
        <end position="121"/>
    </location>
</feature>
<dbReference type="InterPro" id="IPR003736">
    <property type="entry name" value="PAAI_dom"/>
</dbReference>
<dbReference type="PANTHER" id="PTHR11049:SF5">
    <property type="entry name" value="ACYL-COA THIOESTER HYDROLASE YCIA"/>
    <property type="match status" value="1"/>
</dbReference>
<keyword evidence="2 3" id="KW-0378">Hydrolase</keyword>
<organism evidence="5 6">
    <name type="scientific">Thiohalobacter thiocyanaticus</name>
    <dbReference type="NCBI Taxonomy" id="585455"/>
    <lineage>
        <taxon>Bacteria</taxon>
        <taxon>Pseudomonadati</taxon>
        <taxon>Pseudomonadota</taxon>
        <taxon>Gammaproteobacteria</taxon>
        <taxon>Thiohalobacterales</taxon>
        <taxon>Thiohalobacteraceae</taxon>
        <taxon>Thiohalobacter</taxon>
    </lineage>
</organism>
<proteinExistence type="inferred from homology"/>
<name>A0A1Z4VSB5_9GAMM</name>
<reference evidence="5 6" key="1">
    <citation type="submission" date="2017-05" db="EMBL/GenBank/DDBJ databases">
        <title>Thiocyanate degradation by Thiohalobacter thiocyanaticus FOKN1.</title>
        <authorList>
            <person name="Oshiki M."/>
            <person name="Fukushima T."/>
            <person name="Kawano S."/>
            <person name="Nakagawa J."/>
        </authorList>
    </citation>
    <scope>NUCLEOTIDE SEQUENCE [LARGE SCALE GENOMIC DNA]</scope>
    <source>
        <strain evidence="5 6">FOKN1</strain>
    </source>
</reference>
<dbReference type="GO" id="GO:0052816">
    <property type="term" value="F:long-chain fatty acyl-CoA hydrolase activity"/>
    <property type="evidence" value="ECO:0007669"/>
    <property type="project" value="TreeGrafter"/>
</dbReference>
<dbReference type="PANTHER" id="PTHR11049">
    <property type="entry name" value="ACYL COENZYME A THIOESTER HYDROLASE"/>
    <property type="match status" value="1"/>
</dbReference>
<protein>
    <submittedName>
        <fullName evidence="5">Acyl-CoA hydrolase</fullName>
    </submittedName>
</protein>
<accession>A0A1Z4VSB5</accession>